<evidence type="ECO:0000313" key="2">
    <source>
        <dbReference type="EMBL" id="KAL3636388.1"/>
    </source>
</evidence>
<accession>A0ABD3D298</accession>
<reference evidence="3" key="1">
    <citation type="journal article" date="2024" name="IScience">
        <title>Strigolactones Initiate the Formation of Haustorium-like Structures in Castilleja.</title>
        <authorList>
            <person name="Buerger M."/>
            <person name="Peterson D."/>
            <person name="Chory J."/>
        </authorList>
    </citation>
    <scope>NUCLEOTIDE SEQUENCE [LARGE SCALE GENOMIC DNA]</scope>
</reference>
<comment type="caution">
    <text evidence="2">The sequence shown here is derived from an EMBL/GenBank/DDBJ whole genome shotgun (WGS) entry which is preliminary data.</text>
</comment>
<dbReference type="Proteomes" id="UP001632038">
    <property type="component" value="Unassembled WGS sequence"/>
</dbReference>
<proteinExistence type="predicted"/>
<evidence type="ECO:0008006" key="4">
    <source>
        <dbReference type="Google" id="ProtNLM"/>
    </source>
</evidence>
<sequence>MVNYMRALLLTIFIAFFVLHFSPAVTSISLPPGKSLYGHKITDSSLHGAKPIKLSLKRKLPTPPSPKISVP</sequence>
<keyword evidence="1" id="KW-0732">Signal</keyword>
<evidence type="ECO:0000256" key="1">
    <source>
        <dbReference type="SAM" id="SignalP"/>
    </source>
</evidence>
<keyword evidence="3" id="KW-1185">Reference proteome</keyword>
<gene>
    <name evidence="2" type="ORF">CASFOL_020935</name>
</gene>
<name>A0ABD3D298_9LAMI</name>
<organism evidence="2 3">
    <name type="scientific">Castilleja foliolosa</name>
    <dbReference type="NCBI Taxonomy" id="1961234"/>
    <lineage>
        <taxon>Eukaryota</taxon>
        <taxon>Viridiplantae</taxon>
        <taxon>Streptophyta</taxon>
        <taxon>Embryophyta</taxon>
        <taxon>Tracheophyta</taxon>
        <taxon>Spermatophyta</taxon>
        <taxon>Magnoliopsida</taxon>
        <taxon>eudicotyledons</taxon>
        <taxon>Gunneridae</taxon>
        <taxon>Pentapetalae</taxon>
        <taxon>asterids</taxon>
        <taxon>lamiids</taxon>
        <taxon>Lamiales</taxon>
        <taxon>Orobanchaceae</taxon>
        <taxon>Pedicularideae</taxon>
        <taxon>Castillejinae</taxon>
        <taxon>Castilleja</taxon>
    </lineage>
</organism>
<dbReference type="EMBL" id="JAVIJP010000027">
    <property type="protein sequence ID" value="KAL3636388.1"/>
    <property type="molecule type" value="Genomic_DNA"/>
</dbReference>
<dbReference type="AlphaFoldDB" id="A0ABD3D298"/>
<evidence type="ECO:0000313" key="3">
    <source>
        <dbReference type="Proteomes" id="UP001632038"/>
    </source>
</evidence>
<feature type="signal peptide" evidence="1">
    <location>
        <begin position="1"/>
        <end position="27"/>
    </location>
</feature>
<protein>
    <recommendedName>
        <fullName evidence="4">Transmembrane protein</fullName>
    </recommendedName>
</protein>
<feature type="chain" id="PRO_5044817233" description="Transmembrane protein" evidence="1">
    <location>
        <begin position="28"/>
        <end position="71"/>
    </location>
</feature>